<comment type="caution">
    <text evidence="2">The sequence shown here is derived from an EMBL/GenBank/DDBJ whole genome shotgun (WGS) entry which is preliminary data.</text>
</comment>
<dbReference type="AlphaFoldDB" id="A0AAQ4D736"/>
<evidence type="ECO:0000313" key="2">
    <source>
        <dbReference type="EMBL" id="KAK8758276.1"/>
    </source>
</evidence>
<feature type="chain" id="PRO_5042861563" description="Secreted protein" evidence="1">
    <location>
        <begin position="21"/>
        <end position="68"/>
    </location>
</feature>
<protein>
    <recommendedName>
        <fullName evidence="4">Secreted protein</fullName>
    </recommendedName>
</protein>
<organism evidence="2 3">
    <name type="scientific">Amblyomma americanum</name>
    <name type="common">Lone star tick</name>
    <dbReference type="NCBI Taxonomy" id="6943"/>
    <lineage>
        <taxon>Eukaryota</taxon>
        <taxon>Metazoa</taxon>
        <taxon>Ecdysozoa</taxon>
        <taxon>Arthropoda</taxon>
        <taxon>Chelicerata</taxon>
        <taxon>Arachnida</taxon>
        <taxon>Acari</taxon>
        <taxon>Parasitiformes</taxon>
        <taxon>Ixodida</taxon>
        <taxon>Ixodoidea</taxon>
        <taxon>Ixodidae</taxon>
        <taxon>Amblyomminae</taxon>
        <taxon>Amblyomma</taxon>
    </lineage>
</organism>
<proteinExistence type="predicted"/>
<sequence>MFRLLATLAAVLLYVAHTQSSPTGTHSEPCDADACNKTCNKQYDGWNDNDVIGKCDNNKCRCYHRSRE</sequence>
<dbReference type="Proteomes" id="UP001321473">
    <property type="component" value="Unassembled WGS sequence"/>
</dbReference>
<evidence type="ECO:0008006" key="4">
    <source>
        <dbReference type="Google" id="ProtNLM"/>
    </source>
</evidence>
<keyword evidence="1" id="KW-0732">Signal</keyword>
<evidence type="ECO:0000256" key="1">
    <source>
        <dbReference type="SAM" id="SignalP"/>
    </source>
</evidence>
<feature type="signal peptide" evidence="1">
    <location>
        <begin position="1"/>
        <end position="20"/>
    </location>
</feature>
<dbReference type="EMBL" id="JARKHS020034256">
    <property type="protein sequence ID" value="KAK8758276.1"/>
    <property type="molecule type" value="Genomic_DNA"/>
</dbReference>
<name>A0AAQ4D736_AMBAM</name>
<accession>A0AAQ4D736</accession>
<gene>
    <name evidence="2" type="ORF">V5799_004088</name>
</gene>
<evidence type="ECO:0000313" key="3">
    <source>
        <dbReference type="Proteomes" id="UP001321473"/>
    </source>
</evidence>
<reference evidence="2 3" key="1">
    <citation type="journal article" date="2023" name="Arcadia Sci">
        <title>De novo assembly of a long-read Amblyomma americanum tick genome.</title>
        <authorList>
            <person name="Chou S."/>
            <person name="Poskanzer K.E."/>
            <person name="Rollins M."/>
            <person name="Thuy-Boun P.S."/>
        </authorList>
    </citation>
    <scope>NUCLEOTIDE SEQUENCE [LARGE SCALE GENOMIC DNA]</scope>
    <source>
        <strain evidence="2">F_SG_1</strain>
        <tissue evidence="2">Salivary glands</tissue>
    </source>
</reference>
<keyword evidence="3" id="KW-1185">Reference proteome</keyword>